<evidence type="ECO:0000256" key="1">
    <source>
        <dbReference type="SAM" id="MobiDB-lite"/>
    </source>
</evidence>
<sequence>MHLYVPVTHSYSFLAFKAHCDASNEPTCYELKLLFFQAGNPNGKTLPQIKPRQISPEEHIFKVYSNDSLASFLARLEPKAKREVGGVPADWKIACQADGASATYFKNMTLIDIHDESDNGDAEDHFQSFLSELKGTDVGYIHVTLRTNGARPGDVAKPKKAGGSSIGAMNASNIAAPLMQGAGQDNEDIPEGIKSKLSALLKKYICRQEDCPWSTEGEKYCWLPYWLPGHHMKLDFGALKSWAAALDKLEKGVTVNIPPKIPAFLPSPSSATGSSTLHASIKPVINMLATDEDSDFEVLSCHRVPELPMEVKKEPGTAGCGDNFAVKKEPVAFRPFNINDSTLPKYGPMVTLDAFEIKYGVPEETIDALKNKKFTTPHAVAEMDEEDVQCVNLERGERRVIRTAMELWRMDGRTAPVAGPSKPRSGRPGRSSRSKSGSSSTSSRTGSSSAATGVDHSSAVQPGVLQPNEGTSSNRKDGDRGILSSGA</sequence>
<feature type="compositionally biased region" description="Low complexity" evidence="1">
    <location>
        <begin position="434"/>
        <end position="449"/>
    </location>
</feature>
<dbReference type="EMBL" id="LWDG02000410">
    <property type="protein sequence ID" value="KAE8265921.1"/>
    <property type="molecule type" value="Genomic_DNA"/>
</dbReference>
<name>A0A8X7N2P6_9BASI</name>
<reference evidence="2" key="1">
    <citation type="submission" date="2016-04" db="EMBL/GenBank/DDBJ databases">
        <authorList>
            <person name="Nguyen H.D."/>
            <person name="Samba Siva P."/>
            <person name="Cullis J."/>
            <person name="Levesque C.A."/>
            <person name="Hambleton S."/>
        </authorList>
    </citation>
    <scope>NUCLEOTIDE SEQUENCE</scope>
    <source>
        <strain evidence="2">DAOMC 236422</strain>
    </source>
</reference>
<accession>A0A8X7N2P6</accession>
<organism evidence="2 3">
    <name type="scientific">Tilletia walkeri</name>
    <dbReference type="NCBI Taxonomy" id="117179"/>
    <lineage>
        <taxon>Eukaryota</taxon>
        <taxon>Fungi</taxon>
        <taxon>Dikarya</taxon>
        <taxon>Basidiomycota</taxon>
        <taxon>Ustilaginomycotina</taxon>
        <taxon>Exobasidiomycetes</taxon>
        <taxon>Tilletiales</taxon>
        <taxon>Tilletiaceae</taxon>
        <taxon>Tilletia</taxon>
    </lineage>
</organism>
<protein>
    <submittedName>
        <fullName evidence="2">Uncharacterized protein</fullName>
    </submittedName>
</protein>
<proteinExistence type="predicted"/>
<feature type="compositionally biased region" description="Basic residues" evidence="1">
    <location>
        <begin position="424"/>
        <end position="433"/>
    </location>
</feature>
<dbReference type="Proteomes" id="UP000078113">
    <property type="component" value="Unassembled WGS sequence"/>
</dbReference>
<feature type="region of interest" description="Disordered" evidence="1">
    <location>
        <begin position="411"/>
        <end position="487"/>
    </location>
</feature>
<reference evidence="2" key="2">
    <citation type="journal article" date="2019" name="IMA Fungus">
        <title>Genome sequencing and comparison of five Tilletia species to identify candidate genes for the detection of regulated species infecting wheat.</title>
        <authorList>
            <person name="Nguyen H.D.T."/>
            <person name="Sultana T."/>
            <person name="Kesanakurti P."/>
            <person name="Hambleton S."/>
        </authorList>
    </citation>
    <scope>NUCLEOTIDE SEQUENCE</scope>
    <source>
        <strain evidence="2">DAOMC 236422</strain>
    </source>
</reference>
<gene>
    <name evidence="2" type="ORF">A4X09_0g6426</name>
</gene>
<evidence type="ECO:0000313" key="3">
    <source>
        <dbReference type="Proteomes" id="UP000078113"/>
    </source>
</evidence>
<comment type="caution">
    <text evidence="2">The sequence shown here is derived from an EMBL/GenBank/DDBJ whole genome shotgun (WGS) entry which is preliminary data.</text>
</comment>
<evidence type="ECO:0000313" key="2">
    <source>
        <dbReference type="EMBL" id="KAE8265921.1"/>
    </source>
</evidence>
<keyword evidence="3" id="KW-1185">Reference proteome</keyword>
<dbReference type="AlphaFoldDB" id="A0A8X7N2P6"/>